<gene>
    <name evidence="5" type="ORF">RND81_12G096400</name>
</gene>
<dbReference type="PANTHER" id="PTHR46733:SF4">
    <property type="entry name" value="HEAT SHOCK PROTEIN 21, CHLOROPLASTIC"/>
    <property type="match status" value="1"/>
</dbReference>
<accession>A0AAW1H8N2</accession>
<organism evidence="5 6">
    <name type="scientific">Saponaria officinalis</name>
    <name type="common">Common soapwort</name>
    <name type="synonym">Lychnis saponaria</name>
    <dbReference type="NCBI Taxonomy" id="3572"/>
    <lineage>
        <taxon>Eukaryota</taxon>
        <taxon>Viridiplantae</taxon>
        <taxon>Streptophyta</taxon>
        <taxon>Embryophyta</taxon>
        <taxon>Tracheophyta</taxon>
        <taxon>Spermatophyta</taxon>
        <taxon>Magnoliopsida</taxon>
        <taxon>eudicotyledons</taxon>
        <taxon>Gunneridae</taxon>
        <taxon>Pentapetalae</taxon>
        <taxon>Caryophyllales</taxon>
        <taxon>Caryophyllaceae</taxon>
        <taxon>Caryophylleae</taxon>
        <taxon>Saponaria</taxon>
    </lineage>
</organism>
<reference evidence="5" key="1">
    <citation type="submission" date="2024-03" db="EMBL/GenBank/DDBJ databases">
        <title>WGS assembly of Saponaria officinalis var. Norfolk2.</title>
        <authorList>
            <person name="Jenkins J."/>
            <person name="Shu S."/>
            <person name="Grimwood J."/>
            <person name="Barry K."/>
            <person name="Goodstein D."/>
            <person name="Schmutz J."/>
            <person name="Leebens-Mack J."/>
            <person name="Osbourn A."/>
        </authorList>
    </citation>
    <scope>NUCLEOTIDE SEQUENCE [LARGE SCALE GENOMIC DNA]</scope>
    <source>
        <strain evidence="5">JIC</strain>
    </source>
</reference>
<dbReference type="InterPro" id="IPR008978">
    <property type="entry name" value="HSP20-like_chaperone"/>
</dbReference>
<dbReference type="GO" id="GO:0009408">
    <property type="term" value="P:response to heat"/>
    <property type="evidence" value="ECO:0007669"/>
    <property type="project" value="InterPro"/>
</dbReference>
<dbReference type="SUPFAM" id="SSF49764">
    <property type="entry name" value="HSP20-like chaperones"/>
    <property type="match status" value="1"/>
</dbReference>
<dbReference type="InterPro" id="IPR044587">
    <property type="entry name" value="HSP21-like"/>
</dbReference>
<dbReference type="Pfam" id="PF00011">
    <property type="entry name" value="HSP20"/>
    <property type="match status" value="1"/>
</dbReference>
<evidence type="ECO:0000259" key="4">
    <source>
        <dbReference type="PROSITE" id="PS01031"/>
    </source>
</evidence>
<dbReference type="Proteomes" id="UP001443914">
    <property type="component" value="Unassembled WGS sequence"/>
</dbReference>
<evidence type="ECO:0000256" key="3">
    <source>
        <dbReference type="RuleBase" id="RU003616"/>
    </source>
</evidence>
<proteinExistence type="inferred from homology"/>
<evidence type="ECO:0000256" key="1">
    <source>
        <dbReference type="ARBA" id="ARBA00023016"/>
    </source>
</evidence>
<feature type="domain" description="SHSP" evidence="4">
    <location>
        <begin position="69"/>
        <end position="174"/>
    </location>
</feature>
<dbReference type="PANTHER" id="PTHR46733">
    <property type="entry name" value="26.5 KDA HEAT SHOCK PROTEIN, MITOCHONDRIAL"/>
    <property type="match status" value="1"/>
</dbReference>
<dbReference type="AlphaFoldDB" id="A0AAW1H8N2"/>
<sequence>MASNVLCSPFKIGLGPQTLGFIGPKSLKTPSLRKSLVVRVELEGGLREEISHVNPLLPFYLHKRVALIETSPYIRTPWSTTEDENEVKMWFDMPGLAASEIDVDVVDNLLIIKGIQGIDAFGREIGRKFDYKLQLPLNCAKEETKAVLKNGVVYIYVPKITKIEHIKFIHVPVKAI</sequence>
<dbReference type="Gene3D" id="2.60.40.790">
    <property type="match status" value="1"/>
</dbReference>
<dbReference type="EMBL" id="JBDFQZ010000012">
    <property type="protein sequence ID" value="KAK9672372.1"/>
    <property type="molecule type" value="Genomic_DNA"/>
</dbReference>
<name>A0AAW1H8N2_SAPOF</name>
<dbReference type="PROSITE" id="PS01031">
    <property type="entry name" value="SHSP"/>
    <property type="match status" value="1"/>
</dbReference>
<keyword evidence="1" id="KW-0346">Stress response</keyword>
<dbReference type="CDD" id="cd00298">
    <property type="entry name" value="ACD_sHsps_p23-like"/>
    <property type="match status" value="1"/>
</dbReference>
<evidence type="ECO:0000313" key="6">
    <source>
        <dbReference type="Proteomes" id="UP001443914"/>
    </source>
</evidence>
<evidence type="ECO:0000313" key="5">
    <source>
        <dbReference type="EMBL" id="KAK9672372.1"/>
    </source>
</evidence>
<comment type="similarity">
    <text evidence="2 3">Belongs to the small heat shock protein (HSP20) family.</text>
</comment>
<evidence type="ECO:0000256" key="2">
    <source>
        <dbReference type="PROSITE-ProRule" id="PRU00285"/>
    </source>
</evidence>
<protein>
    <recommendedName>
        <fullName evidence="4">SHSP domain-containing protein</fullName>
    </recommendedName>
</protein>
<dbReference type="InterPro" id="IPR002068">
    <property type="entry name" value="A-crystallin/Hsp20_dom"/>
</dbReference>
<comment type="caution">
    <text evidence="5">The sequence shown here is derived from an EMBL/GenBank/DDBJ whole genome shotgun (WGS) entry which is preliminary data.</text>
</comment>
<keyword evidence="6" id="KW-1185">Reference proteome</keyword>